<protein>
    <recommendedName>
        <fullName evidence="3">F-box associated domain-containing protein</fullName>
    </recommendedName>
</protein>
<keyword evidence="2" id="KW-1185">Reference proteome</keyword>
<dbReference type="Proteomes" id="UP000823674">
    <property type="component" value="Chromosome A09"/>
</dbReference>
<proteinExistence type="predicted"/>
<organism evidence="1 2">
    <name type="scientific">Brassica rapa subsp. trilocularis</name>
    <dbReference type="NCBI Taxonomy" id="1813537"/>
    <lineage>
        <taxon>Eukaryota</taxon>
        <taxon>Viridiplantae</taxon>
        <taxon>Streptophyta</taxon>
        <taxon>Embryophyta</taxon>
        <taxon>Tracheophyta</taxon>
        <taxon>Spermatophyta</taxon>
        <taxon>Magnoliopsida</taxon>
        <taxon>eudicotyledons</taxon>
        <taxon>Gunneridae</taxon>
        <taxon>Pentapetalae</taxon>
        <taxon>rosids</taxon>
        <taxon>malvids</taxon>
        <taxon>Brassicales</taxon>
        <taxon>Brassicaceae</taxon>
        <taxon>Brassiceae</taxon>
        <taxon>Brassica</taxon>
    </lineage>
</organism>
<evidence type="ECO:0008006" key="3">
    <source>
        <dbReference type="Google" id="ProtNLM"/>
    </source>
</evidence>
<evidence type="ECO:0000313" key="2">
    <source>
        <dbReference type="Proteomes" id="UP000823674"/>
    </source>
</evidence>
<comment type="caution">
    <text evidence="1">The sequence shown here is derived from an EMBL/GenBank/DDBJ whole genome shotgun (WGS) entry which is preliminary data.</text>
</comment>
<gene>
    <name evidence="1" type="primary">A09g505570.1_BraROA</name>
    <name evidence="1" type="ORF">IGI04_035205</name>
</gene>
<sequence length="114" mass="13389">MLIFEWDPGVDGSRMDLCHYDRIGGRWNHKEELESRVLEGKDGFDGVQTKRGLQWIEIFTRSEEEMWISEYQLRDMRGLWGTKNGSRKERADGVFGLIKPKTTISSISWNWYGS</sequence>
<dbReference type="EMBL" id="JADBGQ010000008">
    <property type="protein sequence ID" value="KAG5383735.1"/>
    <property type="molecule type" value="Genomic_DNA"/>
</dbReference>
<reference evidence="1 2" key="1">
    <citation type="submission" date="2021-03" db="EMBL/GenBank/DDBJ databases">
        <authorList>
            <person name="King G.J."/>
            <person name="Bancroft I."/>
            <person name="Baten A."/>
            <person name="Bloomfield J."/>
            <person name="Borpatragohain P."/>
            <person name="He Z."/>
            <person name="Irish N."/>
            <person name="Irwin J."/>
            <person name="Liu K."/>
            <person name="Mauleon R.P."/>
            <person name="Moore J."/>
            <person name="Morris R."/>
            <person name="Ostergaard L."/>
            <person name="Wang B."/>
            <person name="Wells R."/>
        </authorList>
    </citation>
    <scope>NUCLEOTIDE SEQUENCE [LARGE SCALE GENOMIC DNA]</scope>
    <source>
        <strain evidence="1">R-o-18</strain>
        <tissue evidence="1">Leaf</tissue>
    </source>
</reference>
<evidence type="ECO:0000313" key="1">
    <source>
        <dbReference type="EMBL" id="KAG5383735.1"/>
    </source>
</evidence>
<name>A0ABQ7LCV8_BRACM</name>
<accession>A0ABQ7LCV8</accession>